<reference evidence="2 3" key="1">
    <citation type="submission" date="2019-05" db="EMBL/GenBank/DDBJ databases">
        <title>Another draft genome of Portunus trituberculatus and its Hox gene families provides insights of decapod evolution.</title>
        <authorList>
            <person name="Jeong J.-H."/>
            <person name="Song I."/>
            <person name="Kim S."/>
            <person name="Choi T."/>
            <person name="Kim D."/>
            <person name="Ryu S."/>
            <person name="Kim W."/>
        </authorList>
    </citation>
    <scope>NUCLEOTIDE SEQUENCE [LARGE SCALE GENOMIC DNA]</scope>
    <source>
        <tissue evidence="2">Muscle</tissue>
    </source>
</reference>
<feature type="compositionally biased region" description="Polar residues" evidence="1">
    <location>
        <begin position="1"/>
        <end position="27"/>
    </location>
</feature>
<evidence type="ECO:0000256" key="1">
    <source>
        <dbReference type="SAM" id="MobiDB-lite"/>
    </source>
</evidence>
<name>A0A5B7DBE0_PORTR</name>
<dbReference type="AlphaFoldDB" id="A0A5B7DBE0"/>
<dbReference type="EMBL" id="VSRR010000691">
    <property type="protein sequence ID" value="MPC18553.1"/>
    <property type="molecule type" value="Genomic_DNA"/>
</dbReference>
<organism evidence="2 3">
    <name type="scientific">Portunus trituberculatus</name>
    <name type="common">Swimming crab</name>
    <name type="synonym">Neptunus trituberculatus</name>
    <dbReference type="NCBI Taxonomy" id="210409"/>
    <lineage>
        <taxon>Eukaryota</taxon>
        <taxon>Metazoa</taxon>
        <taxon>Ecdysozoa</taxon>
        <taxon>Arthropoda</taxon>
        <taxon>Crustacea</taxon>
        <taxon>Multicrustacea</taxon>
        <taxon>Malacostraca</taxon>
        <taxon>Eumalacostraca</taxon>
        <taxon>Eucarida</taxon>
        <taxon>Decapoda</taxon>
        <taxon>Pleocyemata</taxon>
        <taxon>Brachyura</taxon>
        <taxon>Eubrachyura</taxon>
        <taxon>Portunoidea</taxon>
        <taxon>Portunidae</taxon>
        <taxon>Portuninae</taxon>
        <taxon>Portunus</taxon>
    </lineage>
</organism>
<feature type="region of interest" description="Disordered" evidence="1">
    <location>
        <begin position="1"/>
        <end position="40"/>
    </location>
</feature>
<keyword evidence="3" id="KW-1185">Reference proteome</keyword>
<protein>
    <submittedName>
        <fullName evidence="2">Uncharacterized protein</fullName>
    </submittedName>
</protein>
<evidence type="ECO:0000313" key="3">
    <source>
        <dbReference type="Proteomes" id="UP000324222"/>
    </source>
</evidence>
<gene>
    <name evidence="2" type="ORF">E2C01_011440</name>
</gene>
<proteinExistence type="predicted"/>
<accession>A0A5B7DBE0</accession>
<dbReference type="Proteomes" id="UP000324222">
    <property type="component" value="Unassembled WGS sequence"/>
</dbReference>
<comment type="caution">
    <text evidence="2">The sequence shown here is derived from an EMBL/GenBank/DDBJ whole genome shotgun (WGS) entry which is preliminary data.</text>
</comment>
<sequence length="87" mass="9961">MQDNISSQSNCPQFLSDRQPTSTNRSHCLSLPPPKAQGQLRTDMNVTKCLPDIPAQTGCRYVFIDHTRGGRHRLRHQERWVQFQANG</sequence>
<evidence type="ECO:0000313" key="2">
    <source>
        <dbReference type="EMBL" id="MPC18553.1"/>
    </source>
</evidence>